<dbReference type="EMBL" id="MCHY01000009">
    <property type="protein sequence ID" value="RKD22926.1"/>
    <property type="molecule type" value="Genomic_DNA"/>
</dbReference>
<evidence type="ECO:0000259" key="6">
    <source>
        <dbReference type="PROSITE" id="PS50978"/>
    </source>
</evidence>
<dbReference type="Pfam" id="PF05031">
    <property type="entry name" value="NEAT"/>
    <property type="match status" value="1"/>
</dbReference>
<comment type="subcellular location">
    <subcellularLocation>
        <location evidence="1">Secreted</location>
        <location evidence="1">Cell wall</location>
        <topology evidence="1">Peptidoglycan-anchor</topology>
    </subcellularLocation>
</comment>
<dbReference type="SMART" id="SM00725">
    <property type="entry name" value="NEAT"/>
    <property type="match status" value="1"/>
</dbReference>
<sequence>MIKKLNPIHASLLAGVLCILCFMTSHVKAITQLANGSYSIQLKALKENSSEESRVQQSIEPNGELKVKDGKAVASITMKDSSDITHFKVEQQGAMRDVKVIESNAENNTRVVEFEVTDITQPVKAWVDIYIELPGLTYDQDYTIQLKFDPNSLRKIASSAATEGTSMNLLLYLFNKEAFSNGVAFQLSEAPYLKNDYTMVPARFISENLGAQVTWDDQSKVVSIERDHHMIQMKNGSSQVTVNGTVVTVDTAIEIKNGSTFVPLRFIAEQLGAEVKWDANQKSIAIVR</sequence>
<dbReference type="RefSeq" id="WP_120190417.1">
    <property type="nucleotide sequence ID" value="NZ_MCHY01000009.1"/>
</dbReference>
<organism evidence="7 8">
    <name type="scientific">Ammoniphilus oxalaticus</name>
    <dbReference type="NCBI Taxonomy" id="66863"/>
    <lineage>
        <taxon>Bacteria</taxon>
        <taxon>Bacillati</taxon>
        <taxon>Bacillota</taxon>
        <taxon>Bacilli</taxon>
        <taxon>Bacillales</taxon>
        <taxon>Paenibacillaceae</taxon>
        <taxon>Aneurinibacillus group</taxon>
        <taxon>Ammoniphilus</taxon>
    </lineage>
</organism>
<keyword evidence="4" id="KW-0732">Signal</keyword>
<name>A0A419SGM5_9BACL</name>
<keyword evidence="8" id="KW-1185">Reference proteome</keyword>
<proteinExistence type="predicted"/>
<protein>
    <recommendedName>
        <fullName evidence="6">NEAT domain-containing protein</fullName>
    </recommendedName>
</protein>
<keyword evidence="5" id="KW-0572">Peptidoglycan-anchor</keyword>
<dbReference type="Gene3D" id="2.60.40.1850">
    <property type="match status" value="1"/>
</dbReference>
<evidence type="ECO:0000256" key="3">
    <source>
        <dbReference type="ARBA" id="ARBA00022525"/>
    </source>
</evidence>
<evidence type="ECO:0000256" key="1">
    <source>
        <dbReference type="ARBA" id="ARBA00004168"/>
    </source>
</evidence>
<dbReference type="PROSITE" id="PS50978">
    <property type="entry name" value="NEAT"/>
    <property type="match status" value="1"/>
</dbReference>
<dbReference type="SUPFAM" id="SSF158911">
    <property type="entry name" value="NEAT domain-like"/>
    <property type="match status" value="1"/>
</dbReference>
<dbReference type="InterPro" id="IPR012854">
    <property type="entry name" value="Cu_amine_oxidase-like_N"/>
</dbReference>
<dbReference type="Gene3D" id="3.30.457.10">
    <property type="entry name" value="Copper amine oxidase-like, N-terminal domain"/>
    <property type="match status" value="1"/>
</dbReference>
<dbReference type="InterPro" id="IPR050436">
    <property type="entry name" value="IsdA"/>
</dbReference>
<dbReference type="SUPFAM" id="SSF55383">
    <property type="entry name" value="Copper amine oxidase, domain N"/>
    <property type="match status" value="1"/>
</dbReference>
<dbReference type="PANTHER" id="PTHR37824">
    <property type="entry name" value="IRON-REGULATED SURFACE DETERMINANT PROTEIN C"/>
    <property type="match status" value="1"/>
</dbReference>
<evidence type="ECO:0000256" key="2">
    <source>
        <dbReference type="ARBA" id="ARBA00022512"/>
    </source>
</evidence>
<dbReference type="InterPro" id="IPR006635">
    <property type="entry name" value="NEAT_dom"/>
</dbReference>
<dbReference type="Pfam" id="PF07833">
    <property type="entry name" value="Cu_amine_oxidN1"/>
    <property type="match status" value="1"/>
</dbReference>
<keyword evidence="3" id="KW-0964">Secreted</keyword>
<evidence type="ECO:0000256" key="5">
    <source>
        <dbReference type="ARBA" id="ARBA00023088"/>
    </source>
</evidence>
<dbReference type="CDD" id="cd06920">
    <property type="entry name" value="NEAT"/>
    <property type="match status" value="1"/>
</dbReference>
<dbReference type="AlphaFoldDB" id="A0A419SGM5"/>
<dbReference type="InterPro" id="IPR036582">
    <property type="entry name" value="Mao_N_sf"/>
</dbReference>
<accession>A0A419SGM5</accession>
<keyword evidence="2" id="KW-0134">Cell wall</keyword>
<evidence type="ECO:0000313" key="8">
    <source>
        <dbReference type="Proteomes" id="UP000284219"/>
    </source>
</evidence>
<dbReference type="PANTHER" id="PTHR37824:SF1">
    <property type="entry name" value="IRON-REGULATED SURFACE DETERMINANT PROTEIN C"/>
    <property type="match status" value="1"/>
</dbReference>
<evidence type="ECO:0000313" key="7">
    <source>
        <dbReference type="EMBL" id="RKD22926.1"/>
    </source>
</evidence>
<dbReference type="InterPro" id="IPR037250">
    <property type="entry name" value="NEAT_dom_sf"/>
</dbReference>
<evidence type="ECO:0000256" key="4">
    <source>
        <dbReference type="ARBA" id="ARBA00022729"/>
    </source>
</evidence>
<dbReference type="OrthoDB" id="2811497at2"/>
<reference evidence="7 8" key="1">
    <citation type="submission" date="2016-08" db="EMBL/GenBank/DDBJ databases">
        <title>Novel Firmicute Genomes.</title>
        <authorList>
            <person name="Poppleton D.I."/>
            <person name="Gribaldo S."/>
        </authorList>
    </citation>
    <scope>NUCLEOTIDE SEQUENCE [LARGE SCALE GENOMIC DNA]</scope>
    <source>
        <strain evidence="7 8">RAOx-1</strain>
    </source>
</reference>
<gene>
    <name evidence="7" type="ORF">BEP19_11885</name>
</gene>
<comment type="caution">
    <text evidence="7">The sequence shown here is derived from an EMBL/GenBank/DDBJ whole genome shotgun (WGS) entry which is preliminary data.</text>
</comment>
<feature type="domain" description="NEAT" evidence="6">
    <location>
        <begin position="33"/>
        <end position="156"/>
    </location>
</feature>
<dbReference type="Proteomes" id="UP000284219">
    <property type="component" value="Unassembled WGS sequence"/>
</dbReference>